<dbReference type="Gene3D" id="3.90.1300.10">
    <property type="entry name" value="Amidase signature (AS) domain"/>
    <property type="match status" value="1"/>
</dbReference>
<dbReference type="InterPro" id="IPR023631">
    <property type="entry name" value="Amidase_dom"/>
</dbReference>
<dbReference type="Proteomes" id="UP000574390">
    <property type="component" value="Unassembled WGS sequence"/>
</dbReference>
<feature type="domain" description="Amidase" evidence="1">
    <location>
        <begin position="102"/>
        <end position="220"/>
    </location>
</feature>
<protein>
    <recommendedName>
        <fullName evidence="1">Amidase domain-containing protein</fullName>
    </recommendedName>
</protein>
<dbReference type="GO" id="GO:0003824">
    <property type="term" value="F:catalytic activity"/>
    <property type="evidence" value="ECO:0007669"/>
    <property type="project" value="InterPro"/>
</dbReference>
<name>A0A7J6T575_PEROL</name>
<gene>
    <name evidence="2" type="ORF">FOZ62_004977</name>
</gene>
<reference evidence="2 3" key="1">
    <citation type="submission" date="2020-04" db="EMBL/GenBank/DDBJ databases">
        <title>Perkinsus olseni comparative genomics.</title>
        <authorList>
            <person name="Bogema D.R."/>
        </authorList>
    </citation>
    <scope>NUCLEOTIDE SEQUENCE [LARGE SCALE GENOMIC DNA]</scope>
    <source>
        <strain evidence="2">ATCC PRA-205</strain>
    </source>
</reference>
<dbReference type="InterPro" id="IPR000120">
    <property type="entry name" value="Amidase"/>
</dbReference>
<proteinExistence type="predicted"/>
<dbReference type="EMBL" id="JABANM010010282">
    <property type="protein sequence ID" value="KAF4739606.1"/>
    <property type="molecule type" value="Genomic_DNA"/>
</dbReference>
<evidence type="ECO:0000259" key="1">
    <source>
        <dbReference type="Pfam" id="PF01425"/>
    </source>
</evidence>
<dbReference type="PANTHER" id="PTHR11895:SF67">
    <property type="entry name" value="AMIDASE DOMAIN-CONTAINING PROTEIN"/>
    <property type="match status" value="1"/>
</dbReference>
<dbReference type="AlphaFoldDB" id="A0A7J6T575"/>
<accession>A0A7J6T575</accession>
<comment type="caution">
    <text evidence="2">The sequence shown here is derived from an EMBL/GenBank/DDBJ whole genome shotgun (WGS) entry which is preliminary data.</text>
</comment>
<organism evidence="2 3">
    <name type="scientific">Perkinsus olseni</name>
    <name type="common">Perkinsus atlanticus</name>
    <dbReference type="NCBI Taxonomy" id="32597"/>
    <lineage>
        <taxon>Eukaryota</taxon>
        <taxon>Sar</taxon>
        <taxon>Alveolata</taxon>
        <taxon>Perkinsozoa</taxon>
        <taxon>Perkinsea</taxon>
        <taxon>Perkinsida</taxon>
        <taxon>Perkinsidae</taxon>
        <taxon>Perkinsus</taxon>
    </lineage>
</organism>
<dbReference type="Pfam" id="PF01425">
    <property type="entry name" value="Amidase"/>
    <property type="match status" value="1"/>
</dbReference>
<evidence type="ECO:0000313" key="2">
    <source>
        <dbReference type="EMBL" id="KAF4739606.1"/>
    </source>
</evidence>
<dbReference type="SUPFAM" id="SSF75304">
    <property type="entry name" value="Amidase signature (AS) enzymes"/>
    <property type="match status" value="1"/>
</dbReference>
<dbReference type="InterPro" id="IPR036928">
    <property type="entry name" value="AS_sf"/>
</dbReference>
<evidence type="ECO:0000313" key="3">
    <source>
        <dbReference type="Proteomes" id="UP000574390"/>
    </source>
</evidence>
<dbReference type="PANTHER" id="PTHR11895">
    <property type="entry name" value="TRANSAMIDASE"/>
    <property type="match status" value="1"/>
</dbReference>
<sequence>MEKHTHNRPHEASAHALRRKINFAPLYDEAPTFTIGYDTAWVHDSDPEIEAMFYEVHDWIQQQPGWSIKDNFVTTHWKDQALAHALTIVSEFYRNYKNDKIEMLEPNSKFLLALGSEIDEEMIDAAERVKKRASEQRTQQFEHMDAVITPAMAVPAQRIEDGIDENDLFDGTLVSTMLKYIWPSNLLGFPSVTVTVRNNKDELPIGIQVICRPFEDGKCLALAKRIEENFEGRREHPEQWGGDLEKSDSWAWLDVIQQAQAR</sequence>